<reference evidence="1 2" key="1">
    <citation type="submission" date="2018-01" db="EMBL/GenBank/DDBJ databases">
        <title>Whole genome sequencing of Histamine producing bacteria.</title>
        <authorList>
            <person name="Butler K."/>
        </authorList>
    </citation>
    <scope>NUCLEOTIDE SEQUENCE [LARGE SCALE GENOMIC DNA]</scope>
    <source>
        <strain evidence="1 2">JCM 12947</strain>
    </source>
</reference>
<keyword evidence="2" id="KW-1185">Reference proteome</keyword>
<evidence type="ECO:0000313" key="1">
    <source>
        <dbReference type="EMBL" id="PSU45715.1"/>
    </source>
</evidence>
<dbReference type="Pfam" id="PF11140">
    <property type="entry name" value="DUF2913"/>
    <property type="match status" value="1"/>
</dbReference>
<gene>
    <name evidence="1" type="ORF">C9J12_20935</name>
</gene>
<name>A0A2T3JA82_9GAMM</name>
<accession>A0A2T3JA82</accession>
<protein>
    <recommendedName>
        <fullName evidence="3">DUF2913 domain-containing protein</fullName>
    </recommendedName>
</protein>
<evidence type="ECO:0008006" key="3">
    <source>
        <dbReference type="Google" id="ProtNLM"/>
    </source>
</evidence>
<dbReference type="Proteomes" id="UP000240987">
    <property type="component" value="Unassembled WGS sequence"/>
</dbReference>
<evidence type="ECO:0000313" key="2">
    <source>
        <dbReference type="Proteomes" id="UP000240987"/>
    </source>
</evidence>
<dbReference type="InterPro" id="IPR021316">
    <property type="entry name" value="DUF2913"/>
</dbReference>
<comment type="caution">
    <text evidence="1">The sequence shown here is derived from an EMBL/GenBank/DDBJ whole genome shotgun (WGS) entry which is preliminary data.</text>
</comment>
<dbReference type="RefSeq" id="WP_107244475.1">
    <property type="nucleotide sequence ID" value="NZ_PYMJ01000027.1"/>
</dbReference>
<dbReference type="EMBL" id="PYMJ01000027">
    <property type="protein sequence ID" value="PSU45715.1"/>
    <property type="molecule type" value="Genomic_DNA"/>
</dbReference>
<sequence>MNNRQYYKILSTLIENALLHLYGQIAQTERFVPVIKRNEILVRFLKLRSKQHRYQALKTEFKRMLIVGRNKNGNLEVKLLDLNQLAKKFSPDTNDTQRLFDLLKLLQDEHGFDSKLYDEKSISEPEIIYVLNDHIEHCFDEHGNQTAPVSLLLDSKKAPSLINIIVDTGLFNAEMKEFNTGTFQGHIIIHPVADIIKQ</sequence>
<organism evidence="1 2">
    <name type="scientific">Photobacterium frigidiphilum</name>
    <dbReference type="NCBI Taxonomy" id="264736"/>
    <lineage>
        <taxon>Bacteria</taxon>
        <taxon>Pseudomonadati</taxon>
        <taxon>Pseudomonadota</taxon>
        <taxon>Gammaproteobacteria</taxon>
        <taxon>Vibrionales</taxon>
        <taxon>Vibrionaceae</taxon>
        <taxon>Photobacterium</taxon>
    </lineage>
</organism>
<dbReference type="OrthoDB" id="5826670at2"/>
<proteinExistence type="predicted"/>
<dbReference type="AlphaFoldDB" id="A0A2T3JA82"/>